<keyword evidence="1" id="KW-0812">Transmembrane</keyword>
<reference evidence="2" key="1">
    <citation type="submission" date="2020-03" db="EMBL/GenBank/DDBJ databases">
        <title>Castanea mollissima Vanexum genome sequencing.</title>
        <authorList>
            <person name="Staton M."/>
        </authorList>
    </citation>
    <scope>NUCLEOTIDE SEQUENCE</scope>
    <source>
        <tissue evidence="2">Leaf</tissue>
    </source>
</reference>
<dbReference type="Proteomes" id="UP000737018">
    <property type="component" value="Unassembled WGS sequence"/>
</dbReference>
<protein>
    <submittedName>
        <fullName evidence="2">Uncharacterized protein</fullName>
    </submittedName>
</protein>
<proteinExistence type="predicted"/>
<dbReference type="EMBL" id="JRKL02000815">
    <property type="protein sequence ID" value="KAF3968064.1"/>
    <property type="molecule type" value="Genomic_DNA"/>
</dbReference>
<keyword evidence="3" id="KW-1185">Reference proteome</keyword>
<comment type="caution">
    <text evidence="2">The sequence shown here is derived from an EMBL/GenBank/DDBJ whole genome shotgun (WGS) entry which is preliminary data.</text>
</comment>
<name>A0A8J4RH32_9ROSI</name>
<sequence>MDWFLDVRVILQSSIMERLLEKHNCFVTSTFRDASKITMFWGYLVIAEIIKVKVFFFISHLCGLYLLTCCSTLWYGWLKT</sequence>
<accession>A0A8J4RH32</accession>
<dbReference type="AlphaFoldDB" id="A0A8J4RH32"/>
<evidence type="ECO:0000256" key="1">
    <source>
        <dbReference type="SAM" id="Phobius"/>
    </source>
</evidence>
<keyword evidence="1" id="KW-0472">Membrane</keyword>
<organism evidence="2 3">
    <name type="scientific">Castanea mollissima</name>
    <name type="common">Chinese chestnut</name>
    <dbReference type="NCBI Taxonomy" id="60419"/>
    <lineage>
        <taxon>Eukaryota</taxon>
        <taxon>Viridiplantae</taxon>
        <taxon>Streptophyta</taxon>
        <taxon>Embryophyta</taxon>
        <taxon>Tracheophyta</taxon>
        <taxon>Spermatophyta</taxon>
        <taxon>Magnoliopsida</taxon>
        <taxon>eudicotyledons</taxon>
        <taxon>Gunneridae</taxon>
        <taxon>Pentapetalae</taxon>
        <taxon>rosids</taxon>
        <taxon>fabids</taxon>
        <taxon>Fagales</taxon>
        <taxon>Fagaceae</taxon>
        <taxon>Castanea</taxon>
    </lineage>
</organism>
<keyword evidence="1" id="KW-1133">Transmembrane helix</keyword>
<evidence type="ECO:0000313" key="3">
    <source>
        <dbReference type="Proteomes" id="UP000737018"/>
    </source>
</evidence>
<gene>
    <name evidence="2" type="ORF">CMV_007994</name>
</gene>
<evidence type="ECO:0000313" key="2">
    <source>
        <dbReference type="EMBL" id="KAF3968064.1"/>
    </source>
</evidence>
<feature type="transmembrane region" description="Helical" evidence="1">
    <location>
        <begin position="54"/>
        <end position="77"/>
    </location>
</feature>